<dbReference type="EMBL" id="CP036432">
    <property type="protein sequence ID" value="QDV82822.1"/>
    <property type="molecule type" value="Genomic_DNA"/>
</dbReference>
<gene>
    <name evidence="1" type="ORF">TBK1r_17540</name>
</gene>
<dbReference type="Pfam" id="PF13366">
    <property type="entry name" value="PDDEXK_3"/>
    <property type="match status" value="1"/>
</dbReference>
<dbReference type="Proteomes" id="UP000318081">
    <property type="component" value="Chromosome"/>
</dbReference>
<organism evidence="1 2">
    <name type="scientific">Stieleria magnilauensis</name>
    <dbReference type="NCBI Taxonomy" id="2527963"/>
    <lineage>
        <taxon>Bacteria</taxon>
        <taxon>Pseudomonadati</taxon>
        <taxon>Planctomycetota</taxon>
        <taxon>Planctomycetia</taxon>
        <taxon>Pirellulales</taxon>
        <taxon>Pirellulaceae</taxon>
        <taxon>Stieleria</taxon>
    </lineage>
</organism>
<dbReference type="RefSeq" id="WP_419581548.1">
    <property type="nucleotide sequence ID" value="NZ_CP036432.1"/>
</dbReference>
<keyword evidence="2" id="KW-1185">Reference proteome</keyword>
<dbReference type="Gene3D" id="3.90.320.10">
    <property type="match status" value="1"/>
</dbReference>
<sequence>MPVEVLGEVRAVEEQVFADVCYRVMGRVFSVRKTMGPFFREKIYQTKICESFQQTQVEVPIVIRQDRFRHEYFIDTVFDAVAVFEWKAVERLHSRHRAQLLNYLMLCELQRGKLVNLRPETIRLHRKSHCNQQTKTILPEKHPPISSLRGDSCRTVAQHRQ</sequence>
<reference evidence="1 2" key="1">
    <citation type="submission" date="2019-02" db="EMBL/GenBank/DDBJ databases">
        <title>Deep-cultivation of Planctomycetes and their phenomic and genomic characterization uncovers novel biology.</title>
        <authorList>
            <person name="Wiegand S."/>
            <person name="Jogler M."/>
            <person name="Boedeker C."/>
            <person name="Pinto D."/>
            <person name="Vollmers J."/>
            <person name="Rivas-Marin E."/>
            <person name="Kohn T."/>
            <person name="Peeters S.H."/>
            <person name="Heuer A."/>
            <person name="Rast P."/>
            <person name="Oberbeckmann S."/>
            <person name="Bunk B."/>
            <person name="Jeske O."/>
            <person name="Meyerdierks A."/>
            <person name="Storesund J.E."/>
            <person name="Kallscheuer N."/>
            <person name="Luecker S."/>
            <person name="Lage O.M."/>
            <person name="Pohl T."/>
            <person name="Merkel B.J."/>
            <person name="Hornburger P."/>
            <person name="Mueller R.-W."/>
            <person name="Bruemmer F."/>
            <person name="Labrenz M."/>
            <person name="Spormann A.M."/>
            <person name="Op den Camp H."/>
            <person name="Overmann J."/>
            <person name="Amann R."/>
            <person name="Jetten M.S.M."/>
            <person name="Mascher T."/>
            <person name="Medema M.H."/>
            <person name="Devos D.P."/>
            <person name="Kaster A.-K."/>
            <person name="Ovreas L."/>
            <person name="Rohde M."/>
            <person name="Galperin M.Y."/>
            <person name="Jogler C."/>
        </authorList>
    </citation>
    <scope>NUCLEOTIDE SEQUENCE [LARGE SCALE GENOMIC DNA]</scope>
    <source>
        <strain evidence="1 2">TBK1r</strain>
    </source>
</reference>
<accession>A0ABX5XLG6</accession>
<dbReference type="InterPro" id="IPR011604">
    <property type="entry name" value="PDDEXK-like_dom_sf"/>
</dbReference>
<name>A0ABX5XLG6_9BACT</name>
<evidence type="ECO:0000313" key="2">
    <source>
        <dbReference type="Proteomes" id="UP000318081"/>
    </source>
</evidence>
<proteinExistence type="predicted"/>
<protein>
    <recommendedName>
        <fullName evidence="3">GxxExxY protein</fullName>
    </recommendedName>
</protein>
<evidence type="ECO:0000313" key="1">
    <source>
        <dbReference type="EMBL" id="QDV82822.1"/>
    </source>
</evidence>
<dbReference type="InterPro" id="IPR026350">
    <property type="entry name" value="GxxExxY"/>
</dbReference>
<dbReference type="NCBIfam" id="TIGR04256">
    <property type="entry name" value="GxxExxY"/>
    <property type="match status" value="1"/>
</dbReference>
<evidence type="ECO:0008006" key="3">
    <source>
        <dbReference type="Google" id="ProtNLM"/>
    </source>
</evidence>